<keyword evidence="1" id="KW-0732">Signal</keyword>
<name>A0A197JKE4_9FUNG</name>
<dbReference type="EMBL" id="KV442087">
    <property type="protein sequence ID" value="OAQ24829.1"/>
    <property type="molecule type" value="Genomic_DNA"/>
</dbReference>
<organism evidence="2 3">
    <name type="scientific">Linnemannia elongata AG-77</name>
    <dbReference type="NCBI Taxonomy" id="1314771"/>
    <lineage>
        <taxon>Eukaryota</taxon>
        <taxon>Fungi</taxon>
        <taxon>Fungi incertae sedis</taxon>
        <taxon>Mucoromycota</taxon>
        <taxon>Mortierellomycotina</taxon>
        <taxon>Mortierellomycetes</taxon>
        <taxon>Mortierellales</taxon>
        <taxon>Mortierellaceae</taxon>
        <taxon>Linnemannia</taxon>
    </lineage>
</organism>
<evidence type="ECO:0000313" key="3">
    <source>
        <dbReference type="Proteomes" id="UP000078512"/>
    </source>
</evidence>
<dbReference type="Proteomes" id="UP000078512">
    <property type="component" value="Unassembled WGS sequence"/>
</dbReference>
<gene>
    <name evidence="2" type="ORF">K457DRAFT_23741</name>
</gene>
<feature type="signal peptide" evidence="1">
    <location>
        <begin position="1"/>
        <end position="38"/>
    </location>
</feature>
<reference evidence="2 3" key="1">
    <citation type="submission" date="2016-05" db="EMBL/GenBank/DDBJ databases">
        <title>Genome sequencing reveals origins of a unique bacterial endosymbiosis in the earliest lineages of terrestrial Fungi.</title>
        <authorList>
            <consortium name="DOE Joint Genome Institute"/>
            <person name="Uehling J."/>
            <person name="Gryganskyi A."/>
            <person name="Hameed K."/>
            <person name="Tschaplinski T."/>
            <person name="Misztal P."/>
            <person name="Wu S."/>
            <person name="Desiro A."/>
            <person name="Vande Pol N."/>
            <person name="Du Z.-Y."/>
            <person name="Zienkiewicz A."/>
            <person name="Zienkiewicz K."/>
            <person name="Morin E."/>
            <person name="Tisserant E."/>
            <person name="Splivallo R."/>
            <person name="Hainaut M."/>
            <person name="Henrissat B."/>
            <person name="Ohm R."/>
            <person name="Kuo A."/>
            <person name="Yan J."/>
            <person name="Lipzen A."/>
            <person name="Nolan M."/>
            <person name="Labutti K."/>
            <person name="Barry K."/>
            <person name="Goldstein A."/>
            <person name="Labbe J."/>
            <person name="Schadt C."/>
            <person name="Tuskan G."/>
            <person name="Grigoriev I."/>
            <person name="Martin F."/>
            <person name="Vilgalys R."/>
            <person name="Bonito G."/>
        </authorList>
    </citation>
    <scope>NUCLEOTIDE SEQUENCE [LARGE SCALE GENOMIC DNA]</scope>
    <source>
        <strain evidence="2 3">AG-77</strain>
    </source>
</reference>
<dbReference type="AlphaFoldDB" id="A0A197JKE4"/>
<evidence type="ECO:0000313" key="2">
    <source>
        <dbReference type="EMBL" id="OAQ24829.1"/>
    </source>
</evidence>
<evidence type="ECO:0008006" key="4">
    <source>
        <dbReference type="Google" id="ProtNLM"/>
    </source>
</evidence>
<keyword evidence="3" id="KW-1185">Reference proteome</keyword>
<sequence length="113" mass="11364">MACMFAHGGHMSSFGVSFPNMHFKSLLALCGLLSIAAAIPSGSGGGNGPHTCDANSSDNNLVCCDSVSVLDLTCTLASVLGNNCDSSAHAYCCSSSAIQGGLINVNLGCTKLF</sequence>
<proteinExistence type="predicted"/>
<feature type="chain" id="PRO_5008276028" description="Hydrophobin" evidence="1">
    <location>
        <begin position="39"/>
        <end position="113"/>
    </location>
</feature>
<evidence type="ECO:0000256" key="1">
    <source>
        <dbReference type="SAM" id="SignalP"/>
    </source>
</evidence>
<accession>A0A197JKE4</accession>
<protein>
    <recommendedName>
        <fullName evidence="4">Hydrophobin</fullName>
    </recommendedName>
</protein>